<keyword evidence="1" id="KW-0812">Transmembrane</keyword>
<keyword evidence="3" id="KW-1185">Reference proteome</keyword>
<keyword evidence="1" id="KW-0472">Membrane</keyword>
<keyword evidence="1" id="KW-1133">Transmembrane helix</keyword>
<comment type="caution">
    <text evidence="2">The sequence shown here is derived from an EMBL/GenBank/DDBJ whole genome shotgun (WGS) entry which is preliminary data.</text>
</comment>
<reference evidence="2" key="2">
    <citation type="submission" date="2023-01" db="EMBL/GenBank/DDBJ databases">
        <title>Draft genome sequence of Maritalea porphyrae strain NBRC 107169.</title>
        <authorList>
            <person name="Sun Q."/>
            <person name="Mori K."/>
        </authorList>
    </citation>
    <scope>NUCLEOTIDE SEQUENCE</scope>
    <source>
        <strain evidence="2">NBRC 107169</strain>
    </source>
</reference>
<name>A0ABQ5UN60_9HYPH</name>
<organism evidence="2 3">
    <name type="scientific">Maritalea porphyrae</name>
    <dbReference type="NCBI Taxonomy" id="880732"/>
    <lineage>
        <taxon>Bacteria</taxon>
        <taxon>Pseudomonadati</taxon>
        <taxon>Pseudomonadota</taxon>
        <taxon>Alphaproteobacteria</taxon>
        <taxon>Hyphomicrobiales</taxon>
        <taxon>Devosiaceae</taxon>
        <taxon>Maritalea</taxon>
    </lineage>
</organism>
<evidence type="ECO:0000256" key="1">
    <source>
        <dbReference type="SAM" id="Phobius"/>
    </source>
</evidence>
<dbReference type="Proteomes" id="UP001161405">
    <property type="component" value="Unassembled WGS sequence"/>
</dbReference>
<sequence length="57" mass="6093">MNAVSLVCFLVSAVAAGYLIYTLINLSELGIGVSHPRVLVEFSLFVGFGLLGLFFLT</sequence>
<feature type="transmembrane region" description="Helical" evidence="1">
    <location>
        <begin position="39"/>
        <end position="56"/>
    </location>
</feature>
<gene>
    <name evidence="2" type="ORF">GCM10007879_00500</name>
</gene>
<evidence type="ECO:0000313" key="2">
    <source>
        <dbReference type="EMBL" id="GLQ15801.1"/>
    </source>
</evidence>
<accession>A0ABQ5UN60</accession>
<dbReference type="EMBL" id="BSNI01000001">
    <property type="protein sequence ID" value="GLQ15801.1"/>
    <property type="molecule type" value="Genomic_DNA"/>
</dbReference>
<proteinExistence type="predicted"/>
<evidence type="ECO:0000313" key="3">
    <source>
        <dbReference type="Proteomes" id="UP001161405"/>
    </source>
</evidence>
<protein>
    <submittedName>
        <fullName evidence="2">Uncharacterized protein</fullName>
    </submittedName>
</protein>
<reference evidence="2" key="1">
    <citation type="journal article" date="2014" name="Int. J. Syst. Evol. Microbiol.">
        <title>Complete genome of a new Firmicutes species belonging to the dominant human colonic microbiota ('Ruminococcus bicirculans') reveals two chromosomes and a selective capacity to utilize plant glucans.</title>
        <authorList>
            <consortium name="NISC Comparative Sequencing Program"/>
            <person name="Wegmann U."/>
            <person name="Louis P."/>
            <person name="Goesmann A."/>
            <person name="Henrissat B."/>
            <person name="Duncan S.H."/>
            <person name="Flint H.J."/>
        </authorList>
    </citation>
    <scope>NUCLEOTIDE SEQUENCE</scope>
    <source>
        <strain evidence="2">NBRC 107169</strain>
    </source>
</reference>